<gene>
    <name evidence="6" type="ORF">A2008_07285</name>
</gene>
<name>A0A1F7WKE3_9BACT</name>
<keyword evidence="3" id="KW-0547">Nucleotide-binding</keyword>
<evidence type="ECO:0000259" key="5">
    <source>
        <dbReference type="PROSITE" id="PS50893"/>
    </source>
</evidence>
<evidence type="ECO:0000256" key="3">
    <source>
        <dbReference type="ARBA" id="ARBA00022741"/>
    </source>
</evidence>
<dbReference type="AlphaFoldDB" id="A0A1F7WKE3"/>
<proteinExistence type="inferred from homology"/>
<feature type="domain" description="ABC transporter" evidence="5">
    <location>
        <begin position="3"/>
        <end position="231"/>
    </location>
</feature>
<dbReference type="InterPro" id="IPR003439">
    <property type="entry name" value="ABC_transporter-like_ATP-bd"/>
</dbReference>
<dbReference type="SMART" id="SM00382">
    <property type="entry name" value="AAA"/>
    <property type="match status" value="1"/>
</dbReference>
<dbReference type="InterPro" id="IPR027417">
    <property type="entry name" value="P-loop_NTPase"/>
</dbReference>
<dbReference type="STRING" id="1817813.A2008_07285"/>
<dbReference type="GO" id="GO:0016887">
    <property type="term" value="F:ATP hydrolysis activity"/>
    <property type="evidence" value="ECO:0007669"/>
    <property type="project" value="InterPro"/>
</dbReference>
<dbReference type="Pfam" id="PF00005">
    <property type="entry name" value="ABC_tran"/>
    <property type="match status" value="1"/>
</dbReference>
<dbReference type="EMBL" id="MGFH01000177">
    <property type="protein sequence ID" value="OGM03312.1"/>
    <property type="molecule type" value="Genomic_DNA"/>
</dbReference>
<sequence>MNIEVKSVSCKIGEVEILKDINFKLESGSFSAIVGPNGAGKSTLIKIMLGLLKPDGQKGEILYDGVGVGEVNKTRRWLGYVPQNYSFDRSVPITLDEFFKITCPVRYGAEYDRTLESLNLLKLKKHIMGGLSGGEIQRALIAYNLFHDKRVLFLDEPTSAIDIEGENLVYSILHELNKVRGINIIIISHDIDAVLKNVDTVICLNKTIHCMGGACEILEGNRLQKFFEGHRGLYQHGGCHHHHA</sequence>
<evidence type="ECO:0000313" key="7">
    <source>
        <dbReference type="Proteomes" id="UP000178735"/>
    </source>
</evidence>
<accession>A0A1F7WKE3</accession>
<dbReference type="PANTHER" id="PTHR42734">
    <property type="entry name" value="METAL TRANSPORT SYSTEM ATP-BINDING PROTEIN TM_0124-RELATED"/>
    <property type="match status" value="1"/>
</dbReference>
<evidence type="ECO:0000256" key="1">
    <source>
        <dbReference type="ARBA" id="ARBA00005417"/>
    </source>
</evidence>
<reference evidence="6 7" key="1">
    <citation type="journal article" date="2016" name="Nat. Commun.">
        <title>Thousands of microbial genomes shed light on interconnected biogeochemical processes in an aquifer system.</title>
        <authorList>
            <person name="Anantharaman K."/>
            <person name="Brown C.T."/>
            <person name="Hug L.A."/>
            <person name="Sharon I."/>
            <person name="Castelle C.J."/>
            <person name="Probst A.J."/>
            <person name="Thomas B.C."/>
            <person name="Singh A."/>
            <person name="Wilkins M.J."/>
            <person name="Karaoz U."/>
            <person name="Brodie E.L."/>
            <person name="Williams K.H."/>
            <person name="Hubbard S.S."/>
            <person name="Banfield J.F."/>
        </authorList>
    </citation>
    <scope>NUCLEOTIDE SEQUENCE [LARGE SCALE GENOMIC DNA]</scope>
</reference>
<evidence type="ECO:0000256" key="4">
    <source>
        <dbReference type="ARBA" id="ARBA00022840"/>
    </source>
</evidence>
<keyword evidence="2" id="KW-0813">Transport</keyword>
<organism evidence="6 7">
    <name type="scientific">Candidatus Wallbacteria bacterium GWC2_49_35</name>
    <dbReference type="NCBI Taxonomy" id="1817813"/>
    <lineage>
        <taxon>Bacteria</taxon>
        <taxon>Candidatus Walliibacteriota</taxon>
    </lineage>
</organism>
<comment type="caution">
    <text evidence="6">The sequence shown here is derived from an EMBL/GenBank/DDBJ whole genome shotgun (WGS) entry which is preliminary data.</text>
</comment>
<keyword evidence="4" id="KW-0067">ATP-binding</keyword>
<dbReference type="Proteomes" id="UP000178735">
    <property type="component" value="Unassembled WGS sequence"/>
</dbReference>
<dbReference type="SUPFAM" id="SSF52540">
    <property type="entry name" value="P-loop containing nucleoside triphosphate hydrolases"/>
    <property type="match status" value="1"/>
</dbReference>
<dbReference type="InterPro" id="IPR003593">
    <property type="entry name" value="AAA+_ATPase"/>
</dbReference>
<dbReference type="Gene3D" id="3.40.50.300">
    <property type="entry name" value="P-loop containing nucleotide triphosphate hydrolases"/>
    <property type="match status" value="1"/>
</dbReference>
<dbReference type="PROSITE" id="PS50893">
    <property type="entry name" value="ABC_TRANSPORTER_2"/>
    <property type="match status" value="1"/>
</dbReference>
<evidence type="ECO:0000256" key="2">
    <source>
        <dbReference type="ARBA" id="ARBA00022448"/>
    </source>
</evidence>
<dbReference type="PANTHER" id="PTHR42734:SF17">
    <property type="entry name" value="METAL TRANSPORT SYSTEM ATP-BINDING PROTEIN TM_0124-RELATED"/>
    <property type="match status" value="1"/>
</dbReference>
<dbReference type="GO" id="GO:0005524">
    <property type="term" value="F:ATP binding"/>
    <property type="evidence" value="ECO:0007669"/>
    <property type="project" value="UniProtKB-KW"/>
</dbReference>
<comment type="similarity">
    <text evidence="1">Belongs to the ABC transporter superfamily.</text>
</comment>
<evidence type="ECO:0000313" key="6">
    <source>
        <dbReference type="EMBL" id="OGM03312.1"/>
    </source>
</evidence>
<protein>
    <recommendedName>
        <fullName evidence="5">ABC transporter domain-containing protein</fullName>
    </recommendedName>
</protein>
<dbReference type="InterPro" id="IPR050153">
    <property type="entry name" value="Metal_Ion_Import_ABC"/>
</dbReference>